<reference evidence="2" key="2">
    <citation type="journal article" date="2015" name="Fish Shellfish Immunol.">
        <title>Early steps in the European eel (Anguilla anguilla)-Vibrio vulnificus interaction in the gills: Role of the RtxA13 toxin.</title>
        <authorList>
            <person name="Callol A."/>
            <person name="Pajuelo D."/>
            <person name="Ebbesson L."/>
            <person name="Teles M."/>
            <person name="MacKenzie S."/>
            <person name="Amaro C."/>
        </authorList>
    </citation>
    <scope>NUCLEOTIDE SEQUENCE</scope>
</reference>
<reference evidence="2" key="1">
    <citation type="submission" date="2014-11" db="EMBL/GenBank/DDBJ databases">
        <authorList>
            <person name="Amaro Gonzalez C."/>
        </authorList>
    </citation>
    <scope>NUCLEOTIDE SEQUENCE</scope>
</reference>
<feature type="compositionally biased region" description="Polar residues" evidence="1">
    <location>
        <begin position="40"/>
        <end position="51"/>
    </location>
</feature>
<evidence type="ECO:0000313" key="2">
    <source>
        <dbReference type="EMBL" id="JAH91577.1"/>
    </source>
</evidence>
<dbReference type="AlphaFoldDB" id="A0A0E9WMJ0"/>
<feature type="region of interest" description="Disordered" evidence="1">
    <location>
        <begin position="24"/>
        <end position="51"/>
    </location>
</feature>
<sequence length="51" mass="5908">MHFFFLHFELTSYARFSTTPKAVLPRKQKGEHDRHLAAPQQLTPASISLVR</sequence>
<organism evidence="2">
    <name type="scientific">Anguilla anguilla</name>
    <name type="common">European freshwater eel</name>
    <name type="synonym">Muraena anguilla</name>
    <dbReference type="NCBI Taxonomy" id="7936"/>
    <lineage>
        <taxon>Eukaryota</taxon>
        <taxon>Metazoa</taxon>
        <taxon>Chordata</taxon>
        <taxon>Craniata</taxon>
        <taxon>Vertebrata</taxon>
        <taxon>Euteleostomi</taxon>
        <taxon>Actinopterygii</taxon>
        <taxon>Neopterygii</taxon>
        <taxon>Teleostei</taxon>
        <taxon>Anguilliformes</taxon>
        <taxon>Anguillidae</taxon>
        <taxon>Anguilla</taxon>
    </lineage>
</organism>
<accession>A0A0E9WMJ0</accession>
<evidence type="ECO:0000256" key="1">
    <source>
        <dbReference type="SAM" id="MobiDB-lite"/>
    </source>
</evidence>
<name>A0A0E9WMJ0_ANGAN</name>
<proteinExistence type="predicted"/>
<dbReference type="EMBL" id="GBXM01017000">
    <property type="protein sequence ID" value="JAH91577.1"/>
    <property type="molecule type" value="Transcribed_RNA"/>
</dbReference>
<protein>
    <submittedName>
        <fullName evidence="2">Uncharacterized protein</fullName>
    </submittedName>
</protein>